<sequence>MILTRVLEEPACPFPPIPHNVGFATPMQHLFHAIPFKISTTGFSYIPAVILASWSVVHATHSSAQDVVYGVILDDQSSIVPLKASMKNGSSIVDFCHEMQRFLSGITVHSHSTVDGVSKNCEDASQVPKFQTVVDVRNLFKARTPSPGVHRFRENAKGTVHITCQLIDKYLGFTSNFDATLVSSARMQNILYELGHVATQLVAASPNTALDDLEVISPHEMMQIRSWNYGLSLDAEGTCVHDTISAWAQVQPSAEAIYAWDKALTYAELDRFATSLSLHLNQLGAGKGDIIPICFERSALAIVVMLAVLKTGSAFVPLEHSNPVSRNLEIVQQSGAHMVLVSSEQSQDWINKAATFPIDWDLLYALPPQKKTALRPVDPALLAYIIFTSGSTGNPKGVMIEHRSLSLSLKVHGPGYIYNQNTSSRVLQFASLAFDASMTEHLAPLSHGGCVCIPDHETRMGNIAEFMNAARVNWAFFTPSFFKLIQPHDVPLLKTVVLGGEAITDDCIDRWAARITLINGYGPSETTIVATACRVYPNSTNRASIGTGLACRTWVVDVDDVQRLLPVGLVGELLIQGPTVGRGYLNDEEKTGTAFISTPRWLPQIYQDHRLYKTGDVVRLETDGSITYLGRKDTQVKIRGQRIELSEIESRISSQPEVQHVAVFAPKDGLFANRLVAVVDLRFLSLSSTNSTTRVELVPKAIIQQANAYVASIRDSISQLLPSYMVPDIWIPIDAMPISNSGKAGRSVVRAWLARMDEETYHQIMKNGTETGEVIAKLPTSRAEKILCSAWAYALNLDPASVSIDIPFQALQGDSISAIQAVTRCRKDNLQVKVADILRGDTIAQLAVNSGSIRSSTIQVKTDCQRSFKLSPIQQMYAQHAPQERHHFNQSILLRVTKPVSEQSIWRSLSAVVQRHPVLRVRFHRAEQEGWTQRITGEVEKSFTFQTHNIAASSDARSILSQSQSAVDAIAGPVFHADLITMDGSSQLLFLVAHHIVIDLISWRIIIDDLNTYIDTGCLGVGESVSFQTWCELLEDHVRKFWPPSKALPYTIPSAGLEYWGMQGLDNVYGDVMHIQFTLALDTKLAILDACHKIGCELLDLFLATLLQSFAKVFDDRELPPVFNEGHGRELWDAEIDISATVGWFTTLCPIIPCTSPEHSILEAVRRVQHTRKSIPHNGLIYFASRFLDLRESGVNMAEIVFNYMGSFQNLDREDPVLQLVPGSLGISGDFASANMRRFSLLEISARMTEKNQIEFTFSYNQHMKHRGRIELWAAQCARLLEQAAEELGRDSTSNRLCEMSLMSIDYEEASTFLNNVIRELGITYHKLEAVYPTSAIQNAMLVAQDGPLGCYRTRLALNVTGAHGQPVDSQTLHEAWNKVVQYHSILRTVFVRRAQNKNTFDQVVLRKTTAMVEHISLSESTSFHHILNVSSPESSSWSPLQPCHRLTIYKVGEDQLACLLEISHALIDQASLAPILDDLARFYSNNLPTHPATPYSTLVKHIAGQDPIEAIKYWNSILPNDTEPCHLTFPISSSTTDPQSMRIRHTIIPLSSSTKSLLSNASLTKYTPSTVLRTAWALLLQSYIRICGVRPGRPYRQHRVYRWSVPEHPRVSHLPSGHP</sequence>
<keyword evidence="4" id="KW-0677">Repeat</keyword>
<evidence type="ECO:0000256" key="2">
    <source>
        <dbReference type="ARBA" id="ARBA00022553"/>
    </source>
</evidence>
<dbReference type="InterPro" id="IPR000873">
    <property type="entry name" value="AMP-dep_synth/lig_dom"/>
</dbReference>
<keyword evidence="8" id="KW-1185">Reference proteome</keyword>
<dbReference type="InterPro" id="IPR001242">
    <property type="entry name" value="Condensation_dom"/>
</dbReference>
<dbReference type="Pfam" id="PF00501">
    <property type="entry name" value="AMP-binding"/>
    <property type="match status" value="1"/>
</dbReference>
<dbReference type="InterPro" id="IPR042099">
    <property type="entry name" value="ANL_N_sf"/>
</dbReference>
<dbReference type="PANTHER" id="PTHR45398">
    <property type="match status" value="1"/>
</dbReference>
<dbReference type="InterPro" id="IPR023213">
    <property type="entry name" value="CAT-like_dom_sf"/>
</dbReference>
<dbReference type="OrthoDB" id="416786at2759"/>
<dbReference type="SUPFAM" id="SSF47336">
    <property type="entry name" value="ACP-like"/>
    <property type="match status" value="1"/>
</dbReference>
<dbReference type="PROSITE" id="PS50075">
    <property type="entry name" value="CARRIER"/>
    <property type="match status" value="1"/>
</dbReference>
<dbReference type="FunFam" id="3.30.300.30:FF:000015">
    <property type="entry name" value="Nonribosomal peptide synthase SidD"/>
    <property type="match status" value="1"/>
</dbReference>
<dbReference type="InterPro" id="IPR045851">
    <property type="entry name" value="AMP-bd_C_sf"/>
</dbReference>
<dbReference type="Pfam" id="PF00668">
    <property type="entry name" value="Condensation"/>
    <property type="match status" value="3"/>
</dbReference>
<keyword evidence="2" id="KW-0597">Phosphoprotein</keyword>
<dbReference type="PANTHER" id="PTHR45398:SF1">
    <property type="entry name" value="ENZYME, PUTATIVE (JCVI)-RELATED"/>
    <property type="match status" value="1"/>
</dbReference>
<dbReference type="SUPFAM" id="SSF52777">
    <property type="entry name" value="CoA-dependent acyltransferases"/>
    <property type="match status" value="5"/>
</dbReference>
<evidence type="ECO:0000256" key="3">
    <source>
        <dbReference type="ARBA" id="ARBA00022598"/>
    </source>
</evidence>
<protein>
    <recommendedName>
        <fullName evidence="6">Carrier domain-containing protein</fullName>
    </recommendedName>
</protein>
<dbReference type="Gene3D" id="3.30.559.10">
    <property type="entry name" value="Chloramphenicol acetyltransferase-like domain"/>
    <property type="match status" value="2"/>
</dbReference>
<dbReference type="NCBIfam" id="TIGR01733">
    <property type="entry name" value="AA-adenyl-dom"/>
    <property type="match status" value="1"/>
</dbReference>
<feature type="domain" description="Carrier" evidence="6">
    <location>
        <begin position="778"/>
        <end position="854"/>
    </location>
</feature>
<dbReference type="GO" id="GO:0016874">
    <property type="term" value="F:ligase activity"/>
    <property type="evidence" value="ECO:0007669"/>
    <property type="project" value="UniProtKB-KW"/>
</dbReference>
<comment type="caution">
    <text evidence="7">The sequence shown here is derived from an EMBL/GenBank/DDBJ whole genome shotgun (WGS) entry which is preliminary data.</text>
</comment>
<dbReference type="STRING" id="229535.A0A0M9WI88"/>
<keyword evidence="3" id="KW-0436">Ligase</keyword>
<evidence type="ECO:0000256" key="4">
    <source>
        <dbReference type="ARBA" id="ARBA00022737"/>
    </source>
</evidence>
<dbReference type="FunFam" id="3.40.50.12780:FF:000014">
    <property type="entry name" value="Nonribosomal peptide synthetase 1"/>
    <property type="match status" value="1"/>
</dbReference>
<dbReference type="FunFam" id="3.30.559.30:FF:000002">
    <property type="entry name" value="Nonribosomal peptide synthase Pes1"/>
    <property type="match status" value="1"/>
</dbReference>
<dbReference type="InterPro" id="IPR010071">
    <property type="entry name" value="AA_adenyl_dom"/>
</dbReference>
<dbReference type="GO" id="GO:0044550">
    <property type="term" value="P:secondary metabolite biosynthetic process"/>
    <property type="evidence" value="ECO:0007669"/>
    <property type="project" value="UniProtKB-ARBA"/>
</dbReference>
<evidence type="ECO:0000313" key="8">
    <source>
        <dbReference type="Proteomes" id="UP000037696"/>
    </source>
</evidence>
<gene>
    <name evidence="7" type="ORF">ACN38_g3164</name>
</gene>
<accession>A0A0M9WI88</accession>
<dbReference type="Gene3D" id="3.30.559.30">
    <property type="entry name" value="Nonribosomal peptide synthetase, condensation domain"/>
    <property type="match status" value="3"/>
</dbReference>
<dbReference type="Gene3D" id="1.10.1200.10">
    <property type="entry name" value="ACP-like"/>
    <property type="match status" value="1"/>
</dbReference>
<evidence type="ECO:0000256" key="5">
    <source>
        <dbReference type="ARBA" id="ARBA00029454"/>
    </source>
</evidence>
<proteinExistence type="inferred from homology"/>
<dbReference type="PROSITE" id="PS00455">
    <property type="entry name" value="AMP_BINDING"/>
    <property type="match status" value="1"/>
</dbReference>
<dbReference type="InterPro" id="IPR020845">
    <property type="entry name" value="AMP-binding_CS"/>
</dbReference>
<organism evidence="7 8">
    <name type="scientific">Penicillium nordicum</name>
    <dbReference type="NCBI Taxonomy" id="229535"/>
    <lineage>
        <taxon>Eukaryota</taxon>
        <taxon>Fungi</taxon>
        <taxon>Dikarya</taxon>
        <taxon>Ascomycota</taxon>
        <taxon>Pezizomycotina</taxon>
        <taxon>Eurotiomycetes</taxon>
        <taxon>Eurotiomycetidae</taxon>
        <taxon>Eurotiales</taxon>
        <taxon>Aspergillaceae</taxon>
        <taxon>Penicillium</taxon>
    </lineage>
</organism>
<dbReference type="InterPro" id="IPR009081">
    <property type="entry name" value="PP-bd_ACP"/>
</dbReference>
<dbReference type="CDD" id="cd05918">
    <property type="entry name" value="A_NRPS_SidN3_like"/>
    <property type="match status" value="1"/>
</dbReference>
<keyword evidence="1" id="KW-0596">Phosphopantetheine</keyword>
<dbReference type="EMBL" id="LHQQ01000037">
    <property type="protein sequence ID" value="KOS45873.1"/>
    <property type="molecule type" value="Genomic_DNA"/>
</dbReference>
<comment type="similarity">
    <text evidence="5">Belongs to the NRP synthetase family.</text>
</comment>
<evidence type="ECO:0000313" key="7">
    <source>
        <dbReference type="EMBL" id="KOS45873.1"/>
    </source>
</evidence>
<name>A0A0M9WI88_9EURO</name>
<dbReference type="InterPro" id="IPR036736">
    <property type="entry name" value="ACP-like_sf"/>
</dbReference>
<dbReference type="SUPFAM" id="SSF56801">
    <property type="entry name" value="Acetyl-CoA synthetase-like"/>
    <property type="match status" value="1"/>
</dbReference>
<evidence type="ECO:0000259" key="6">
    <source>
        <dbReference type="PROSITE" id="PS50075"/>
    </source>
</evidence>
<reference evidence="7 8" key="1">
    <citation type="submission" date="2015-08" db="EMBL/GenBank/DDBJ databases">
        <title>Genome sequencing of Penicillium nordicum.</title>
        <authorList>
            <person name="Nguyen H.D."/>
            <person name="Seifert K.A."/>
        </authorList>
    </citation>
    <scope>NUCLEOTIDE SEQUENCE [LARGE SCALE GENOMIC DNA]</scope>
    <source>
        <strain evidence="7 8">DAOMC 185683</strain>
    </source>
</reference>
<dbReference type="Pfam" id="PF00550">
    <property type="entry name" value="PP-binding"/>
    <property type="match status" value="1"/>
</dbReference>
<dbReference type="FunFam" id="3.30.559.10:FF:000016">
    <property type="entry name" value="Nonribosomal peptide synthase Pes1"/>
    <property type="match status" value="1"/>
</dbReference>
<dbReference type="Proteomes" id="UP000037696">
    <property type="component" value="Unassembled WGS sequence"/>
</dbReference>
<dbReference type="Gene3D" id="3.30.300.30">
    <property type="match status" value="1"/>
</dbReference>
<dbReference type="Gene3D" id="3.40.50.12780">
    <property type="entry name" value="N-terminal domain of ligase-like"/>
    <property type="match status" value="1"/>
</dbReference>
<evidence type="ECO:0000256" key="1">
    <source>
        <dbReference type="ARBA" id="ARBA00022450"/>
    </source>
</evidence>